<gene>
    <name evidence="4" type="ORF">O0554_23825</name>
</gene>
<evidence type="ECO:0000313" key="5">
    <source>
        <dbReference type="Proteomes" id="UP001077662"/>
    </source>
</evidence>
<name>A0AAP3GD97_BRELA</name>
<dbReference type="InterPro" id="IPR003680">
    <property type="entry name" value="Flavodoxin_fold"/>
</dbReference>
<comment type="caution">
    <text evidence="4">The sequence shown here is derived from an EMBL/GenBank/DDBJ whole genome shotgun (WGS) entry which is preliminary data.</text>
</comment>
<dbReference type="Pfam" id="PF02525">
    <property type="entry name" value="Flavodoxin_2"/>
    <property type="match status" value="1"/>
</dbReference>
<evidence type="ECO:0000256" key="1">
    <source>
        <dbReference type="ARBA" id="ARBA00006252"/>
    </source>
</evidence>
<evidence type="ECO:0000259" key="3">
    <source>
        <dbReference type="Pfam" id="PF02525"/>
    </source>
</evidence>
<dbReference type="Gene3D" id="3.40.50.360">
    <property type="match status" value="1"/>
</dbReference>
<feature type="domain" description="Flavodoxin-like fold" evidence="3">
    <location>
        <begin position="4"/>
        <end position="189"/>
    </location>
</feature>
<dbReference type="EMBL" id="JAPTNE010000046">
    <property type="protein sequence ID" value="MCZ0809895.1"/>
    <property type="molecule type" value="Genomic_DNA"/>
</dbReference>
<evidence type="ECO:0000313" key="4">
    <source>
        <dbReference type="EMBL" id="MCZ0809895.1"/>
    </source>
</evidence>
<dbReference type="InterPro" id="IPR051545">
    <property type="entry name" value="NAD(P)H_dehydrogenase_qn"/>
</dbReference>
<dbReference type="GO" id="GO:0003955">
    <property type="term" value="F:NAD(P)H dehydrogenase (quinone) activity"/>
    <property type="evidence" value="ECO:0007669"/>
    <property type="project" value="TreeGrafter"/>
</dbReference>
<dbReference type="RefSeq" id="WP_255193570.1">
    <property type="nucleotide sequence ID" value="NZ_JANSGW010000046.1"/>
</dbReference>
<dbReference type="SUPFAM" id="SSF52218">
    <property type="entry name" value="Flavoproteins"/>
    <property type="match status" value="1"/>
</dbReference>
<dbReference type="PANTHER" id="PTHR10204:SF34">
    <property type="entry name" value="NAD(P)H DEHYDROGENASE [QUINONE] 1 ISOFORM 1"/>
    <property type="match status" value="1"/>
</dbReference>
<protein>
    <submittedName>
        <fullName evidence="4">NAD(P)H-dependent oxidoreductase</fullName>
    </submittedName>
</protein>
<dbReference type="AlphaFoldDB" id="A0AAP3GD97"/>
<dbReference type="PANTHER" id="PTHR10204">
    <property type="entry name" value="NAD P H OXIDOREDUCTASE-RELATED"/>
    <property type="match status" value="1"/>
</dbReference>
<keyword evidence="2" id="KW-0560">Oxidoreductase</keyword>
<evidence type="ECO:0000256" key="2">
    <source>
        <dbReference type="ARBA" id="ARBA00023002"/>
    </source>
</evidence>
<dbReference type="GO" id="GO:0005829">
    <property type="term" value="C:cytosol"/>
    <property type="evidence" value="ECO:0007669"/>
    <property type="project" value="TreeGrafter"/>
</dbReference>
<organism evidence="4 5">
    <name type="scientific">Brevibacillus laterosporus</name>
    <name type="common">Bacillus laterosporus</name>
    <dbReference type="NCBI Taxonomy" id="1465"/>
    <lineage>
        <taxon>Bacteria</taxon>
        <taxon>Bacillati</taxon>
        <taxon>Bacillota</taxon>
        <taxon>Bacilli</taxon>
        <taxon>Bacillales</taxon>
        <taxon>Paenibacillaceae</taxon>
        <taxon>Brevibacillus</taxon>
    </lineage>
</organism>
<sequence length="200" mass="22663">MSLKAVILFAHPGSQSFNHAILQQVTESLHQHGITPTLRNLYEQKFSPIFSPADMNGLETEQVPKAIEEEQTILTESDLLIMIYPVWWWSQPAILKGYIDRIFSDGFAFKYEKSGPVGLLTGKQALVFTTTRESQQEMQASGLDEVVKKQVVDGILRFAGFDPVIYHNFAEVPYVEETIRKSYLQQVDQAITSLKLPVLM</sequence>
<dbReference type="Proteomes" id="UP001077662">
    <property type="component" value="Unassembled WGS sequence"/>
</dbReference>
<accession>A0AAP3GD97</accession>
<reference evidence="4" key="1">
    <citation type="submission" date="2022-09" db="EMBL/GenBank/DDBJ databases">
        <title>Genome analysis and characterization of larvicidal activity of Brevibacillus strains.</title>
        <authorList>
            <person name="Patrusheva E.V."/>
            <person name="Izotova A.O."/>
            <person name="Toshchakov S.V."/>
            <person name="Sineoky S.P."/>
        </authorList>
    </citation>
    <scope>NUCLEOTIDE SEQUENCE</scope>
    <source>
        <strain evidence="4">VKPM_B-13247</strain>
    </source>
</reference>
<proteinExistence type="inferred from homology"/>
<comment type="similarity">
    <text evidence="1">Belongs to the NAD(P)H dehydrogenase (quinone) family.</text>
</comment>
<dbReference type="InterPro" id="IPR029039">
    <property type="entry name" value="Flavoprotein-like_sf"/>
</dbReference>